<dbReference type="EMBL" id="AP022612">
    <property type="protein sequence ID" value="BBZ35944.1"/>
    <property type="molecule type" value="Genomic_DNA"/>
</dbReference>
<protein>
    <submittedName>
        <fullName evidence="2">Uncharacterized protein</fullName>
    </submittedName>
</protein>
<organism evidence="2 3">
    <name type="scientific">Mycolicibacterium confluentis</name>
    <dbReference type="NCBI Taxonomy" id="28047"/>
    <lineage>
        <taxon>Bacteria</taxon>
        <taxon>Bacillati</taxon>
        <taxon>Actinomycetota</taxon>
        <taxon>Actinomycetes</taxon>
        <taxon>Mycobacteriales</taxon>
        <taxon>Mycobacteriaceae</taxon>
        <taxon>Mycolicibacterium</taxon>
    </lineage>
</organism>
<feature type="region of interest" description="Disordered" evidence="1">
    <location>
        <begin position="42"/>
        <end position="115"/>
    </location>
</feature>
<reference evidence="2" key="2">
    <citation type="submission" date="2020-02" db="EMBL/GenBank/DDBJ databases">
        <authorList>
            <person name="Matsumoto Y."/>
            <person name="Motooka D."/>
            <person name="Nakamura S."/>
        </authorList>
    </citation>
    <scope>NUCLEOTIDE SEQUENCE</scope>
    <source>
        <strain evidence="2">JCM 13671</strain>
    </source>
</reference>
<feature type="compositionally biased region" description="Basic and acidic residues" evidence="1">
    <location>
        <begin position="54"/>
        <end position="88"/>
    </location>
</feature>
<gene>
    <name evidence="2" type="ORF">MCNF_45490</name>
</gene>
<accession>A0A7I7Y3N1</accession>
<evidence type="ECO:0000313" key="2">
    <source>
        <dbReference type="EMBL" id="BBZ35944.1"/>
    </source>
</evidence>
<proteinExistence type="predicted"/>
<reference evidence="2" key="1">
    <citation type="journal article" date="2019" name="Emerg. Microbes Infect.">
        <title>Comprehensive subspecies identification of 175 nontuberculous mycobacteria species based on 7547 genomic profiles.</title>
        <authorList>
            <person name="Matsumoto Y."/>
            <person name="Kinjo T."/>
            <person name="Motooka D."/>
            <person name="Nabeya D."/>
            <person name="Jung N."/>
            <person name="Uechi K."/>
            <person name="Horii T."/>
            <person name="Iida T."/>
            <person name="Fujita J."/>
            <person name="Nakamura S."/>
        </authorList>
    </citation>
    <scope>NUCLEOTIDE SEQUENCE [LARGE SCALE GENOMIC DNA]</scope>
    <source>
        <strain evidence="2">JCM 13671</strain>
    </source>
</reference>
<keyword evidence="3" id="KW-1185">Reference proteome</keyword>
<sequence length="140" mass="15025">MYPDIYDRLKIAFKSVLDAADGLNATVEGTIDNALGVQNLDSARSAGASSARAEVQRRASRRFREAVGREGEGETGREGREAHSEEGTWPKPADPFPDDGPPARGGGPSSSAPRLLSHRNEWHKVTGCCCCCRKVLICIG</sequence>
<dbReference type="Proteomes" id="UP000466931">
    <property type="component" value="Chromosome"/>
</dbReference>
<dbReference type="AlphaFoldDB" id="A0A7I7Y3N1"/>
<evidence type="ECO:0000256" key="1">
    <source>
        <dbReference type="SAM" id="MobiDB-lite"/>
    </source>
</evidence>
<feature type="compositionally biased region" description="Low complexity" evidence="1">
    <location>
        <begin position="42"/>
        <end position="53"/>
    </location>
</feature>
<name>A0A7I7Y3N1_9MYCO</name>
<evidence type="ECO:0000313" key="3">
    <source>
        <dbReference type="Proteomes" id="UP000466931"/>
    </source>
</evidence>